<evidence type="ECO:0000256" key="2">
    <source>
        <dbReference type="ARBA" id="ARBA00023043"/>
    </source>
</evidence>
<evidence type="ECO:0000313" key="5">
    <source>
        <dbReference type="Proteomes" id="UP000001542"/>
    </source>
</evidence>
<dbReference type="Proteomes" id="UP000001542">
    <property type="component" value="Unassembled WGS sequence"/>
</dbReference>
<gene>
    <name evidence="4" type="ORF">TVAG_122380</name>
</gene>
<dbReference type="SMR" id="A2DMZ5"/>
<evidence type="ECO:0000313" key="4">
    <source>
        <dbReference type="EMBL" id="EAY18172.1"/>
    </source>
</evidence>
<keyword evidence="2" id="KW-0040">ANK repeat</keyword>
<dbReference type="PANTHER" id="PTHR24188">
    <property type="entry name" value="ANKYRIN REPEAT PROTEIN"/>
    <property type="match status" value="1"/>
</dbReference>
<protein>
    <submittedName>
        <fullName evidence="4">Uncharacterized protein</fullName>
    </submittedName>
</protein>
<evidence type="ECO:0000256" key="1">
    <source>
        <dbReference type="ARBA" id="ARBA00022737"/>
    </source>
</evidence>
<dbReference type="AlphaFoldDB" id="A2DMZ5"/>
<name>A2DMZ5_TRIV3</name>
<feature type="coiled-coil region" evidence="3">
    <location>
        <begin position="100"/>
        <end position="134"/>
    </location>
</feature>
<keyword evidence="5" id="KW-1185">Reference proteome</keyword>
<keyword evidence="1" id="KW-0677">Repeat</keyword>
<dbReference type="RefSeq" id="XP_001579158.1">
    <property type="nucleotide sequence ID" value="XM_001579108.1"/>
</dbReference>
<dbReference type="EMBL" id="DS113221">
    <property type="protein sequence ID" value="EAY18172.1"/>
    <property type="molecule type" value="Genomic_DNA"/>
</dbReference>
<dbReference type="VEuPathDB" id="TrichDB:TVAG_122380"/>
<dbReference type="InParanoid" id="A2DMZ5"/>
<proteinExistence type="predicted"/>
<keyword evidence="3" id="KW-0175">Coiled coil</keyword>
<dbReference type="PANTHER" id="PTHR24188:SF29">
    <property type="entry name" value="GH09064P"/>
    <property type="match status" value="1"/>
</dbReference>
<reference evidence="4" key="1">
    <citation type="submission" date="2006-10" db="EMBL/GenBank/DDBJ databases">
        <authorList>
            <person name="Amadeo P."/>
            <person name="Zhao Q."/>
            <person name="Wortman J."/>
            <person name="Fraser-Liggett C."/>
            <person name="Carlton J."/>
        </authorList>
    </citation>
    <scope>NUCLEOTIDE SEQUENCE</scope>
    <source>
        <strain evidence="4">G3</strain>
    </source>
</reference>
<organism evidence="4 5">
    <name type="scientific">Trichomonas vaginalis (strain ATCC PRA-98 / G3)</name>
    <dbReference type="NCBI Taxonomy" id="412133"/>
    <lineage>
        <taxon>Eukaryota</taxon>
        <taxon>Metamonada</taxon>
        <taxon>Parabasalia</taxon>
        <taxon>Trichomonadida</taxon>
        <taxon>Trichomonadidae</taxon>
        <taxon>Trichomonas</taxon>
    </lineage>
</organism>
<dbReference type="KEGG" id="tva:5463692"/>
<dbReference type="VEuPathDB" id="TrichDB:TVAGG3_1010480"/>
<evidence type="ECO:0000256" key="3">
    <source>
        <dbReference type="SAM" id="Coils"/>
    </source>
</evidence>
<accession>A2DMZ5</accession>
<reference evidence="4" key="2">
    <citation type="journal article" date="2007" name="Science">
        <title>Draft genome sequence of the sexually transmitted pathogen Trichomonas vaginalis.</title>
        <authorList>
            <person name="Carlton J.M."/>
            <person name="Hirt R.P."/>
            <person name="Silva J.C."/>
            <person name="Delcher A.L."/>
            <person name="Schatz M."/>
            <person name="Zhao Q."/>
            <person name="Wortman J.R."/>
            <person name="Bidwell S.L."/>
            <person name="Alsmark U.C.M."/>
            <person name="Besteiro S."/>
            <person name="Sicheritz-Ponten T."/>
            <person name="Noel C.J."/>
            <person name="Dacks J.B."/>
            <person name="Foster P.G."/>
            <person name="Simillion C."/>
            <person name="Van de Peer Y."/>
            <person name="Miranda-Saavedra D."/>
            <person name="Barton G.J."/>
            <person name="Westrop G.D."/>
            <person name="Mueller S."/>
            <person name="Dessi D."/>
            <person name="Fiori P.L."/>
            <person name="Ren Q."/>
            <person name="Paulsen I."/>
            <person name="Zhang H."/>
            <person name="Bastida-Corcuera F.D."/>
            <person name="Simoes-Barbosa A."/>
            <person name="Brown M.T."/>
            <person name="Hayes R.D."/>
            <person name="Mukherjee M."/>
            <person name="Okumura C.Y."/>
            <person name="Schneider R."/>
            <person name="Smith A.J."/>
            <person name="Vanacova S."/>
            <person name="Villalvazo M."/>
            <person name="Haas B.J."/>
            <person name="Pertea M."/>
            <person name="Feldblyum T.V."/>
            <person name="Utterback T.R."/>
            <person name="Shu C.L."/>
            <person name="Osoegawa K."/>
            <person name="de Jong P.J."/>
            <person name="Hrdy I."/>
            <person name="Horvathova L."/>
            <person name="Zubacova Z."/>
            <person name="Dolezal P."/>
            <person name="Malik S.B."/>
            <person name="Logsdon J.M. Jr."/>
            <person name="Henze K."/>
            <person name="Gupta A."/>
            <person name="Wang C.C."/>
            <person name="Dunne R.L."/>
            <person name="Upcroft J.A."/>
            <person name="Upcroft P."/>
            <person name="White O."/>
            <person name="Salzberg S.L."/>
            <person name="Tang P."/>
            <person name="Chiu C.-H."/>
            <person name="Lee Y.-S."/>
            <person name="Embley T.M."/>
            <person name="Coombs G.H."/>
            <person name="Mottram J.C."/>
            <person name="Tachezy J."/>
            <person name="Fraser-Liggett C.M."/>
            <person name="Johnson P.J."/>
        </authorList>
    </citation>
    <scope>NUCLEOTIDE SEQUENCE [LARGE SCALE GENOMIC DNA]</scope>
    <source>
        <strain evidence="4">G3</strain>
    </source>
</reference>
<sequence length="190" mass="22261">MNLNFEDIAAHVSDYIKNENFFDTFKIEDIKRIMKYSHLTTDQYVTLLKQSHSTISAKKLYLCTRDAKVTIQNLDEVVLILRAVKKYMKFKTFDSIIDALNQKEKEMSDFTQEIKQLQDKLKEFQNENENATKKAPISQTNENYNHAQYILTKITELKQSNDFKAVYKFFDDLSSTGNHEMISKSCEEGL</sequence>